<protein>
    <submittedName>
        <fullName evidence="1">Uncharacterized protein</fullName>
    </submittedName>
</protein>
<reference evidence="1 2" key="1">
    <citation type="journal article" date="2024" name="bioRxiv">
        <title>A reference genome for Trichogramma kaykai: A tiny desert-dwelling parasitoid wasp with competing sex-ratio distorters.</title>
        <authorList>
            <person name="Culotta J."/>
            <person name="Lindsey A.R."/>
        </authorList>
    </citation>
    <scope>NUCLEOTIDE SEQUENCE [LARGE SCALE GENOMIC DNA]</scope>
    <source>
        <strain evidence="1 2">KSX58</strain>
    </source>
</reference>
<evidence type="ECO:0000313" key="2">
    <source>
        <dbReference type="Proteomes" id="UP001627154"/>
    </source>
</evidence>
<organism evidence="1 2">
    <name type="scientific">Trichogramma kaykai</name>
    <dbReference type="NCBI Taxonomy" id="54128"/>
    <lineage>
        <taxon>Eukaryota</taxon>
        <taxon>Metazoa</taxon>
        <taxon>Ecdysozoa</taxon>
        <taxon>Arthropoda</taxon>
        <taxon>Hexapoda</taxon>
        <taxon>Insecta</taxon>
        <taxon>Pterygota</taxon>
        <taxon>Neoptera</taxon>
        <taxon>Endopterygota</taxon>
        <taxon>Hymenoptera</taxon>
        <taxon>Apocrita</taxon>
        <taxon>Proctotrupomorpha</taxon>
        <taxon>Chalcidoidea</taxon>
        <taxon>Trichogrammatidae</taxon>
        <taxon>Trichogramma</taxon>
    </lineage>
</organism>
<dbReference type="PANTHER" id="PTHR33053:SF26">
    <property type="entry name" value="TRANSPOSASE DOMAIN-CONTAINING PROTEIN"/>
    <property type="match status" value="1"/>
</dbReference>
<sequence>MAGSSKYSERHLRRLKKKRFDDIINVTKKRFLKSRDSSLENQNYDNSIINLMDEIDSKIMHSIEKKEIDICPIASTSELEKNQSEFDRNYYENCINIDESQYEQISRDDTADNIVDNLDVMKSIQELFYGDENLCSSESSNESDNKNYSSNEIDIKNQRFIDEVNFFCTKHLEVLPHYVINDMLDFLRKNTDVPFPKDSRTLLHTPRFTNIIKIDNGLYCHYGLKRAVLSFIYKINKWKKIIYHHLKLIVNIDGAPLAKNSEKGLWIISVSEEMLKIVESVGIYHGPNKPSNSNDLIKAFVDEMKDIVEKGIIIEDKKYTIDFHALVCDAPAKAYILKIKYHTGFWSCSKCKIKGKYIEKLCFPGKKDVLRTDEGFREKKYQDDGLNDGYQQGETLLLNIPGFGLVKNVPLDYMHLICLGVMLKLIKLWLKCRLSNFQRQQITSKLTIMRDHMPSDFSRKPRSFINAKRVWKAHEFRQFLLLPHRGSSMIGSKTRF</sequence>
<dbReference type="PANTHER" id="PTHR33053">
    <property type="entry name" value="PROTEIN, PUTATIVE-RELATED"/>
    <property type="match status" value="1"/>
</dbReference>
<keyword evidence="2" id="KW-1185">Reference proteome</keyword>
<name>A0ABD2VSH1_9HYME</name>
<dbReference type="Proteomes" id="UP001627154">
    <property type="component" value="Unassembled WGS sequence"/>
</dbReference>
<dbReference type="EMBL" id="JBJJXI010000187">
    <property type="protein sequence ID" value="KAL3383618.1"/>
    <property type="molecule type" value="Genomic_DNA"/>
</dbReference>
<accession>A0ABD2VSH1</accession>
<gene>
    <name evidence="1" type="ORF">TKK_020517</name>
</gene>
<comment type="caution">
    <text evidence="1">The sequence shown here is derived from an EMBL/GenBank/DDBJ whole genome shotgun (WGS) entry which is preliminary data.</text>
</comment>
<dbReference type="AlphaFoldDB" id="A0ABD2VSH1"/>
<evidence type="ECO:0000313" key="1">
    <source>
        <dbReference type="EMBL" id="KAL3383618.1"/>
    </source>
</evidence>
<proteinExistence type="predicted"/>